<protein>
    <recommendedName>
        <fullName evidence="1">DUF7730 domain-containing protein</fullName>
    </recommendedName>
</protein>
<accession>A0A6A7A272</accession>
<evidence type="ECO:0000259" key="1">
    <source>
        <dbReference type="Pfam" id="PF24864"/>
    </source>
</evidence>
<dbReference type="AlphaFoldDB" id="A0A6A7A272"/>
<dbReference type="PANTHER" id="PTHR38790:SF4">
    <property type="entry name" value="2EXR DOMAIN-CONTAINING PROTEIN"/>
    <property type="match status" value="1"/>
</dbReference>
<sequence length="266" mass="30615">MAGPFHAQKQSRLFNLVSADVRLLIYEAVLADPDRMLHIVSYRGNRHRPCMGHWQCDDAESPLPTWQHSCYGIWTPESGGTYRRREPRSNSNLVSMLLACRVVYLEAITVLYNANVFAFKGAHGLIRFHSTLPAQNWNRLRRVNVSTVFMMPRRVSEGIYSRDNSVPPENYYAWGEACSTLATLTYLQHLTIDMTIWNYRGHNSTNPFPPEDLLSILEPLKHIKAKFFEVELNTALPEAVKTSLEPLNFSIKQCHRPYDTESFRQG</sequence>
<evidence type="ECO:0000313" key="2">
    <source>
        <dbReference type="EMBL" id="KAF2826894.1"/>
    </source>
</evidence>
<evidence type="ECO:0000313" key="3">
    <source>
        <dbReference type="Proteomes" id="UP000799424"/>
    </source>
</evidence>
<dbReference type="PANTHER" id="PTHR38790">
    <property type="entry name" value="2EXR DOMAIN-CONTAINING PROTEIN-RELATED"/>
    <property type="match status" value="1"/>
</dbReference>
<dbReference type="OrthoDB" id="4757095at2759"/>
<dbReference type="Proteomes" id="UP000799424">
    <property type="component" value="Unassembled WGS sequence"/>
</dbReference>
<dbReference type="InterPro" id="IPR056632">
    <property type="entry name" value="DUF7730"/>
</dbReference>
<organism evidence="2 3">
    <name type="scientific">Ophiobolus disseminans</name>
    <dbReference type="NCBI Taxonomy" id="1469910"/>
    <lineage>
        <taxon>Eukaryota</taxon>
        <taxon>Fungi</taxon>
        <taxon>Dikarya</taxon>
        <taxon>Ascomycota</taxon>
        <taxon>Pezizomycotina</taxon>
        <taxon>Dothideomycetes</taxon>
        <taxon>Pleosporomycetidae</taxon>
        <taxon>Pleosporales</taxon>
        <taxon>Pleosporineae</taxon>
        <taxon>Phaeosphaeriaceae</taxon>
        <taxon>Ophiobolus</taxon>
    </lineage>
</organism>
<gene>
    <name evidence="2" type="ORF">CC86DRAFT_406137</name>
</gene>
<proteinExistence type="predicted"/>
<feature type="domain" description="DUF7730" evidence="1">
    <location>
        <begin position="6"/>
        <end position="232"/>
    </location>
</feature>
<dbReference type="EMBL" id="MU006225">
    <property type="protein sequence ID" value="KAF2826894.1"/>
    <property type="molecule type" value="Genomic_DNA"/>
</dbReference>
<dbReference type="Pfam" id="PF24864">
    <property type="entry name" value="DUF7730"/>
    <property type="match status" value="1"/>
</dbReference>
<reference evidence="2" key="1">
    <citation type="journal article" date="2020" name="Stud. Mycol.">
        <title>101 Dothideomycetes genomes: a test case for predicting lifestyles and emergence of pathogens.</title>
        <authorList>
            <person name="Haridas S."/>
            <person name="Albert R."/>
            <person name="Binder M."/>
            <person name="Bloem J."/>
            <person name="Labutti K."/>
            <person name="Salamov A."/>
            <person name="Andreopoulos B."/>
            <person name="Baker S."/>
            <person name="Barry K."/>
            <person name="Bills G."/>
            <person name="Bluhm B."/>
            <person name="Cannon C."/>
            <person name="Castanera R."/>
            <person name="Culley D."/>
            <person name="Daum C."/>
            <person name="Ezra D."/>
            <person name="Gonzalez J."/>
            <person name="Henrissat B."/>
            <person name="Kuo A."/>
            <person name="Liang C."/>
            <person name="Lipzen A."/>
            <person name="Lutzoni F."/>
            <person name="Magnuson J."/>
            <person name="Mondo S."/>
            <person name="Nolan M."/>
            <person name="Ohm R."/>
            <person name="Pangilinan J."/>
            <person name="Park H.-J."/>
            <person name="Ramirez L."/>
            <person name="Alfaro M."/>
            <person name="Sun H."/>
            <person name="Tritt A."/>
            <person name="Yoshinaga Y."/>
            <person name="Zwiers L.-H."/>
            <person name="Turgeon B."/>
            <person name="Goodwin S."/>
            <person name="Spatafora J."/>
            <person name="Crous P."/>
            <person name="Grigoriev I."/>
        </authorList>
    </citation>
    <scope>NUCLEOTIDE SEQUENCE</scope>
    <source>
        <strain evidence="2">CBS 113818</strain>
    </source>
</reference>
<keyword evidence="3" id="KW-1185">Reference proteome</keyword>
<name>A0A6A7A272_9PLEO</name>